<evidence type="ECO:0000313" key="4">
    <source>
        <dbReference type="EMBL" id="TWI56787.1"/>
    </source>
</evidence>
<evidence type="ECO:0000256" key="2">
    <source>
        <dbReference type="ARBA" id="ARBA00022827"/>
    </source>
</evidence>
<evidence type="ECO:0000259" key="3">
    <source>
        <dbReference type="PROSITE" id="PS51387"/>
    </source>
</evidence>
<dbReference type="InterPro" id="IPR006094">
    <property type="entry name" value="Oxid_FAD_bind_N"/>
</dbReference>
<feature type="domain" description="FAD-binding PCMH-type" evidence="3">
    <location>
        <begin position="1"/>
        <end position="176"/>
    </location>
</feature>
<dbReference type="NCBIfam" id="NF008439">
    <property type="entry name" value="PRK11282.1"/>
    <property type="match status" value="1"/>
</dbReference>
<gene>
    <name evidence="4" type="ORF">IQ22_01239</name>
</gene>
<dbReference type="GO" id="GO:0003824">
    <property type="term" value="F:catalytic activity"/>
    <property type="evidence" value="ECO:0007669"/>
    <property type="project" value="InterPro"/>
</dbReference>
<dbReference type="PROSITE" id="PS51387">
    <property type="entry name" value="FAD_PCMH"/>
    <property type="match status" value="1"/>
</dbReference>
<dbReference type="InterPro" id="IPR016166">
    <property type="entry name" value="FAD-bd_PCMH"/>
</dbReference>
<keyword evidence="1" id="KW-0285">Flavoprotein</keyword>
<dbReference type="EMBL" id="VLKY01000003">
    <property type="protein sequence ID" value="TWI56787.1"/>
    <property type="molecule type" value="Genomic_DNA"/>
</dbReference>
<dbReference type="SUPFAM" id="SSF56176">
    <property type="entry name" value="FAD-binding/transporter-associated domain-like"/>
    <property type="match status" value="1"/>
</dbReference>
<keyword evidence="2" id="KW-0274">FAD</keyword>
<dbReference type="Gene3D" id="3.30.465.10">
    <property type="match status" value="1"/>
</dbReference>
<dbReference type="InterPro" id="IPR036318">
    <property type="entry name" value="FAD-bd_PCMH-like_sf"/>
</dbReference>
<comment type="caution">
    <text evidence="4">The sequence shown here is derived from an EMBL/GenBank/DDBJ whole genome shotgun (WGS) entry which is preliminary data.</text>
</comment>
<evidence type="ECO:0000256" key="1">
    <source>
        <dbReference type="ARBA" id="ARBA00022630"/>
    </source>
</evidence>
<sequence length="355" mass="38769">MDAMTASHDAAQSLQDEVLQAIEKRQALRIRGGDSKRNLGRPVEGKELDTRAHRGIVTYDPTELVVTVRTGTSLSELEAALEANGQMLPCEPPHYGEGATVGGMIATGFSGPRRPWAGSVRDFVLGTRVITGEGKHLRFGGEVMKNVAGYDLSRLLAGSFGCLGVITEVSLKVLPKPRQSASLRLEIDTHRALIKLAEWERQAIPLSAASHDGTALYVRLEGGEGSVASACDRIGGDRLPADYWEALREHRLDFFSDPRPLWRLSLPNHTPVLDLPGSVLMDWAGAQRWLKSSSAAATLRRLAEQAGGHAMCFTSEAGREPFHPLAPALLRYQRQLKQQMDPHGLFNPGRLYAEL</sequence>
<dbReference type="InterPro" id="IPR016164">
    <property type="entry name" value="FAD-linked_Oxase-like_C"/>
</dbReference>
<evidence type="ECO:0000313" key="5">
    <source>
        <dbReference type="Proteomes" id="UP000316905"/>
    </source>
</evidence>
<dbReference type="GO" id="GO:0071949">
    <property type="term" value="F:FAD binding"/>
    <property type="evidence" value="ECO:0007669"/>
    <property type="project" value="InterPro"/>
</dbReference>
<name>A0A562QJ51_9PSED</name>
<dbReference type="Proteomes" id="UP000316905">
    <property type="component" value="Unassembled WGS sequence"/>
</dbReference>
<dbReference type="AlphaFoldDB" id="A0A562QJ51"/>
<keyword evidence="5" id="KW-1185">Reference proteome</keyword>
<reference evidence="4 5" key="1">
    <citation type="journal article" date="2015" name="Stand. Genomic Sci.">
        <title>Genomic Encyclopedia of Bacterial and Archaeal Type Strains, Phase III: the genomes of soil and plant-associated and newly described type strains.</title>
        <authorList>
            <person name="Whitman W.B."/>
            <person name="Woyke T."/>
            <person name="Klenk H.P."/>
            <person name="Zhou Y."/>
            <person name="Lilburn T.G."/>
            <person name="Beck B.J."/>
            <person name="De Vos P."/>
            <person name="Vandamme P."/>
            <person name="Eisen J.A."/>
            <person name="Garrity G."/>
            <person name="Hugenholtz P."/>
            <person name="Kyrpides N.C."/>
        </authorList>
    </citation>
    <scope>NUCLEOTIDE SEQUENCE [LARGE SCALE GENOMIC DNA]</scope>
    <source>
        <strain evidence="4 5">CGMCC 1.6858</strain>
    </source>
</reference>
<accession>A0A562QJ51</accession>
<dbReference type="PANTHER" id="PTHR11748">
    <property type="entry name" value="D-LACTATE DEHYDROGENASE"/>
    <property type="match status" value="1"/>
</dbReference>
<proteinExistence type="predicted"/>
<organism evidence="4 5">
    <name type="scientific">Pseudomonas duriflava</name>
    <dbReference type="NCBI Taxonomy" id="459528"/>
    <lineage>
        <taxon>Bacteria</taxon>
        <taxon>Pseudomonadati</taxon>
        <taxon>Pseudomonadota</taxon>
        <taxon>Gammaproteobacteria</taxon>
        <taxon>Pseudomonadales</taxon>
        <taxon>Pseudomonadaceae</taxon>
        <taxon>Pseudomonas</taxon>
    </lineage>
</organism>
<dbReference type="SUPFAM" id="SSF55103">
    <property type="entry name" value="FAD-linked oxidases, C-terminal domain"/>
    <property type="match status" value="1"/>
</dbReference>
<dbReference type="Pfam" id="PF01565">
    <property type="entry name" value="FAD_binding_4"/>
    <property type="match status" value="1"/>
</dbReference>
<protein>
    <submittedName>
        <fullName evidence="4">Glycolate oxidase FAD binding subunit</fullName>
    </submittedName>
</protein>
<dbReference type="PANTHER" id="PTHR11748:SF103">
    <property type="entry name" value="GLYCOLATE OXIDASE SUBUNIT GLCE"/>
    <property type="match status" value="1"/>
</dbReference>
<dbReference type="InterPro" id="IPR016169">
    <property type="entry name" value="FAD-bd_PCMH_sub2"/>
</dbReference>